<accession>A0A329Y3B9</accession>
<protein>
    <submittedName>
        <fullName evidence="1">Uncharacterized protein</fullName>
    </submittedName>
</protein>
<dbReference type="Proteomes" id="UP000251205">
    <property type="component" value="Unassembled WGS sequence"/>
</dbReference>
<proteinExistence type="predicted"/>
<name>A0A329Y3B9_RHITR</name>
<gene>
    <name evidence="1" type="ORF">DQ393_32745</name>
</gene>
<evidence type="ECO:0000313" key="1">
    <source>
        <dbReference type="EMBL" id="RAX37558.1"/>
    </source>
</evidence>
<dbReference type="AlphaFoldDB" id="A0A329Y3B9"/>
<dbReference type="RefSeq" id="WP_146759015.1">
    <property type="nucleotide sequence ID" value="NZ_QMKK01000061.1"/>
</dbReference>
<evidence type="ECO:0000313" key="2">
    <source>
        <dbReference type="Proteomes" id="UP000251205"/>
    </source>
</evidence>
<sequence>MRDTACNKFHPPPSDEVESSAVIDSQSYHLIHQALIEALSLGVDYEVEQMVRAKNVPAVRQRVQVQFGYDGHDRISALRATFERDGEVVCCWLIQSQNEIQQLIYNIEGRGADELADLFTVICINAHTAKRYVKLEKVLETQAVIDKMIPKLNDFWLKSQDYIRRRNIVKLLMGASQAPTTPYKQR</sequence>
<comment type="caution">
    <text evidence="1">The sequence shown here is derived from an EMBL/GenBank/DDBJ whole genome shotgun (WGS) entry which is preliminary data.</text>
</comment>
<organism evidence="1 2">
    <name type="scientific">Rhizobium tropici</name>
    <dbReference type="NCBI Taxonomy" id="398"/>
    <lineage>
        <taxon>Bacteria</taxon>
        <taxon>Pseudomonadati</taxon>
        <taxon>Pseudomonadota</taxon>
        <taxon>Alphaproteobacteria</taxon>
        <taxon>Hyphomicrobiales</taxon>
        <taxon>Rhizobiaceae</taxon>
        <taxon>Rhizobium/Agrobacterium group</taxon>
        <taxon>Rhizobium</taxon>
    </lineage>
</organism>
<dbReference type="EMBL" id="QMKK01000061">
    <property type="protein sequence ID" value="RAX37558.1"/>
    <property type="molecule type" value="Genomic_DNA"/>
</dbReference>
<reference evidence="1 2" key="1">
    <citation type="submission" date="2018-06" db="EMBL/GenBank/DDBJ databases">
        <title>Whole Genome Sequence of an efficient microsymbiont, Rhizobium tropici.</title>
        <authorList>
            <person name="Srinivasan R."/>
            <person name="Singh H.V."/>
            <person name="Srivastava R."/>
            <person name="Kumari B."/>
            <person name="Radhakrishna A."/>
        </authorList>
    </citation>
    <scope>NUCLEOTIDE SEQUENCE [LARGE SCALE GENOMIC DNA]</scope>
    <source>
        <strain evidence="1 2">IGFRI Rhizo-19</strain>
    </source>
</reference>